<name>A0ABS2F1W9_9ACTN</name>
<keyword evidence="8 9" id="KW-0131">Cell cycle</keyword>
<feature type="active site" evidence="9">
    <location>
        <position position="151"/>
    </location>
</feature>
<dbReference type="InterPro" id="IPR004107">
    <property type="entry name" value="Integrase_SAM-like_N"/>
</dbReference>
<dbReference type="PANTHER" id="PTHR30349:SF81">
    <property type="entry name" value="TYROSINE RECOMBINASE XERC"/>
    <property type="match status" value="1"/>
</dbReference>
<comment type="subcellular location">
    <subcellularLocation>
        <location evidence="1 9">Cytoplasm</location>
    </subcellularLocation>
</comment>
<proteinExistence type="inferred from homology"/>
<dbReference type="PROSITE" id="PS51900">
    <property type="entry name" value="CB"/>
    <property type="match status" value="1"/>
</dbReference>
<gene>
    <name evidence="9" type="primary">xerC</name>
    <name evidence="12" type="ORF">H9X80_05385</name>
</gene>
<dbReference type="InterPro" id="IPR010998">
    <property type="entry name" value="Integrase_recombinase_N"/>
</dbReference>
<dbReference type="CDD" id="cd00798">
    <property type="entry name" value="INT_XerDC_C"/>
    <property type="match status" value="1"/>
</dbReference>
<dbReference type="InterPro" id="IPR050090">
    <property type="entry name" value="Tyrosine_recombinase_XerCD"/>
</dbReference>
<evidence type="ECO:0000256" key="5">
    <source>
        <dbReference type="ARBA" id="ARBA00022908"/>
    </source>
</evidence>
<dbReference type="Pfam" id="PF00589">
    <property type="entry name" value="Phage_integrase"/>
    <property type="match status" value="1"/>
</dbReference>
<comment type="similarity">
    <text evidence="9">Belongs to the 'phage' integrase family. XerC subfamily.</text>
</comment>
<dbReference type="NCBIfam" id="NF001399">
    <property type="entry name" value="PRK00283.1"/>
    <property type="match status" value="1"/>
</dbReference>
<feature type="active site" evidence="9">
    <location>
        <position position="175"/>
    </location>
</feature>
<dbReference type="Proteomes" id="UP000712527">
    <property type="component" value="Unassembled WGS sequence"/>
</dbReference>
<dbReference type="Pfam" id="PF02899">
    <property type="entry name" value="Phage_int_SAM_1"/>
    <property type="match status" value="1"/>
</dbReference>
<feature type="active site" evidence="9">
    <location>
        <position position="248"/>
    </location>
</feature>
<dbReference type="EMBL" id="JACSNQ010000008">
    <property type="protein sequence ID" value="MBM6774969.1"/>
    <property type="molecule type" value="Genomic_DNA"/>
</dbReference>
<feature type="active site" evidence="9">
    <location>
        <position position="271"/>
    </location>
</feature>
<dbReference type="InterPro" id="IPR023009">
    <property type="entry name" value="Tyrosine_recombinase_XerC/XerD"/>
</dbReference>
<keyword evidence="3 9" id="KW-0132">Cell division</keyword>
<feature type="domain" description="Core-binding (CB)" evidence="11">
    <location>
        <begin position="4"/>
        <end position="90"/>
    </location>
</feature>
<evidence type="ECO:0000313" key="12">
    <source>
        <dbReference type="EMBL" id="MBM6774969.1"/>
    </source>
</evidence>
<feature type="active site" evidence="9">
    <location>
        <position position="245"/>
    </location>
</feature>
<dbReference type="SUPFAM" id="SSF47823">
    <property type="entry name" value="lambda integrase-like, N-terminal domain"/>
    <property type="match status" value="1"/>
</dbReference>
<reference evidence="12 13" key="1">
    <citation type="journal article" date="2021" name="Sci. Rep.">
        <title>The distribution of antibiotic resistance genes in chicken gut microbiota commensals.</title>
        <authorList>
            <person name="Juricova H."/>
            <person name="Matiasovicova J."/>
            <person name="Kubasova T."/>
            <person name="Cejkova D."/>
            <person name="Rychlik I."/>
        </authorList>
    </citation>
    <scope>NUCLEOTIDE SEQUENCE [LARGE SCALE GENOMIC DNA]</scope>
    <source>
        <strain evidence="12 13">An794</strain>
    </source>
</reference>
<feature type="active site" description="O-(3'-phospho-DNA)-tyrosine intermediate" evidence="9">
    <location>
        <position position="280"/>
    </location>
</feature>
<accession>A0ABS2F1W9</accession>
<keyword evidence="13" id="KW-1185">Reference proteome</keyword>
<dbReference type="SUPFAM" id="SSF56349">
    <property type="entry name" value="DNA breaking-rejoining enzymes"/>
    <property type="match status" value="1"/>
</dbReference>
<keyword evidence="2 9" id="KW-0963">Cytoplasm</keyword>
<evidence type="ECO:0000256" key="1">
    <source>
        <dbReference type="ARBA" id="ARBA00004496"/>
    </source>
</evidence>
<comment type="caution">
    <text evidence="12">The sequence shown here is derived from an EMBL/GenBank/DDBJ whole genome shotgun (WGS) entry which is preliminary data.</text>
</comment>
<evidence type="ECO:0000256" key="4">
    <source>
        <dbReference type="ARBA" id="ARBA00022829"/>
    </source>
</evidence>
<comment type="subunit">
    <text evidence="9">Forms a cyclic heterotetrameric complex composed of two molecules of XerC and two molecules of XerD.</text>
</comment>
<dbReference type="InterPro" id="IPR044068">
    <property type="entry name" value="CB"/>
</dbReference>
<evidence type="ECO:0000256" key="2">
    <source>
        <dbReference type="ARBA" id="ARBA00022490"/>
    </source>
</evidence>
<keyword evidence="7 9" id="KW-0233">DNA recombination</keyword>
<dbReference type="Gene3D" id="1.10.443.10">
    <property type="entry name" value="Intergrase catalytic core"/>
    <property type="match status" value="1"/>
</dbReference>
<dbReference type="PANTHER" id="PTHR30349">
    <property type="entry name" value="PHAGE INTEGRASE-RELATED"/>
    <property type="match status" value="1"/>
</dbReference>
<dbReference type="PROSITE" id="PS51898">
    <property type="entry name" value="TYR_RECOMBINASE"/>
    <property type="match status" value="1"/>
</dbReference>
<sequence length="304" mass="32778">MAALDLARAREEYLGYLAVERGSSDNTVAAYGRDLARYVAWLADRGVTDPDDVTRDLVEGHVAALTEVGLAPASVERAVSAIKGFHRFLSAEGLSSVHPTSDLPLPAKPSRLPDVISVEDAARLLDQPFPGTSTGLRDRAILEVLYGCGLRASELCGLDLRAVLPDEALLRVFGKGGKERVVPVLGTAAEALAAYLDRGRGALVGRRPTDAVFLNVRGGRLSRQSVHAIVEKYGRVVGLRGLHPHTLRHSFATHLLEGGADLRVVQELLGHANIATTQLYTHVDRSHIRRVYLAAHPRAHVSEP</sequence>
<evidence type="ECO:0000256" key="7">
    <source>
        <dbReference type="ARBA" id="ARBA00023172"/>
    </source>
</evidence>
<keyword evidence="5 9" id="KW-0229">DNA integration</keyword>
<dbReference type="Gene3D" id="1.10.150.130">
    <property type="match status" value="1"/>
</dbReference>
<keyword evidence="4 9" id="KW-0159">Chromosome partition</keyword>
<evidence type="ECO:0000313" key="13">
    <source>
        <dbReference type="Proteomes" id="UP000712527"/>
    </source>
</evidence>
<dbReference type="InterPro" id="IPR013762">
    <property type="entry name" value="Integrase-like_cat_sf"/>
</dbReference>
<evidence type="ECO:0000259" key="11">
    <source>
        <dbReference type="PROSITE" id="PS51900"/>
    </source>
</evidence>
<dbReference type="RefSeq" id="WP_204793311.1">
    <property type="nucleotide sequence ID" value="NZ_JACSNQ010000008.1"/>
</dbReference>
<protein>
    <recommendedName>
        <fullName evidence="9">Tyrosine recombinase XerC</fullName>
    </recommendedName>
</protein>
<evidence type="ECO:0000256" key="6">
    <source>
        <dbReference type="ARBA" id="ARBA00023125"/>
    </source>
</evidence>
<evidence type="ECO:0000259" key="10">
    <source>
        <dbReference type="PROSITE" id="PS51898"/>
    </source>
</evidence>
<evidence type="ECO:0000256" key="9">
    <source>
        <dbReference type="HAMAP-Rule" id="MF_01808"/>
    </source>
</evidence>
<organism evidence="12 13">
    <name type="scientific">Olsenella profusa</name>
    <dbReference type="NCBI Taxonomy" id="138595"/>
    <lineage>
        <taxon>Bacteria</taxon>
        <taxon>Bacillati</taxon>
        <taxon>Actinomycetota</taxon>
        <taxon>Coriobacteriia</taxon>
        <taxon>Coriobacteriales</taxon>
        <taxon>Atopobiaceae</taxon>
        <taxon>Olsenella</taxon>
    </lineage>
</organism>
<dbReference type="InterPro" id="IPR011010">
    <property type="entry name" value="DNA_brk_join_enz"/>
</dbReference>
<keyword evidence="6 9" id="KW-0238">DNA-binding</keyword>
<dbReference type="InterPro" id="IPR002104">
    <property type="entry name" value="Integrase_catalytic"/>
</dbReference>
<comment type="function">
    <text evidence="9">Site-specific tyrosine recombinase, which acts by catalyzing the cutting and rejoining of the recombining DNA molecules. The XerC-XerD complex is essential to convert dimers of the bacterial chromosome into monomers to permit their segregation at cell division. It also contributes to the segregational stability of plasmids.</text>
</comment>
<evidence type="ECO:0000256" key="3">
    <source>
        <dbReference type="ARBA" id="ARBA00022618"/>
    </source>
</evidence>
<evidence type="ECO:0000256" key="8">
    <source>
        <dbReference type="ARBA" id="ARBA00023306"/>
    </source>
</evidence>
<dbReference type="HAMAP" id="MF_01808">
    <property type="entry name" value="Recomb_XerC_XerD"/>
    <property type="match status" value="1"/>
</dbReference>
<feature type="domain" description="Tyr recombinase" evidence="10">
    <location>
        <begin position="111"/>
        <end position="293"/>
    </location>
</feature>